<comment type="caution">
    <text evidence="1">The sequence shown here is derived from an EMBL/GenBank/DDBJ whole genome shotgun (WGS) entry which is preliminary data.</text>
</comment>
<proteinExistence type="predicted"/>
<accession>A0A9P4NN14</accession>
<sequence length="198" mass="22481">MSEAQIATLSHCDSVFLQSEQLTKEFGTLAKVPTEIRLQIWEEALRNDDHCDDPVPIVVRYSSAPALLRVNRAVGREVLEVYFEKHEFDIFQAGNRFDQFLARNDAYQLVRSLEIDSCGTSGVRQDDGLHRAIQIVELCCNLRLLRIRVLLDGLNTFKGLLGKTYSEKVVKLPKLESFVVDVDVYRPQGVQELSAQGR</sequence>
<organism evidence="1 2">
    <name type="scientific">Tothia fuscella</name>
    <dbReference type="NCBI Taxonomy" id="1048955"/>
    <lineage>
        <taxon>Eukaryota</taxon>
        <taxon>Fungi</taxon>
        <taxon>Dikarya</taxon>
        <taxon>Ascomycota</taxon>
        <taxon>Pezizomycotina</taxon>
        <taxon>Dothideomycetes</taxon>
        <taxon>Pleosporomycetidae</taxon>
        <taxon>Venturiales</taxon>
        <taxon>Cylindrosympodiaceae</taxon>
        <taxon>Tothia</taxon>
    </lineage>
</organism>
<dbReference type="Proteomes" id="UP000800235">
    <property type="component" value="Unassembled WGS sequence"/>
</dbReference>
<keyword evidence="2" id="KW-1185">Reference proteome</keyword>
<dbReference type="AlphaFoldDB" id="A0A9P4NN14"/>
<dbReference type="EMBL" id="MU007053">
    <property type="protein sequence ID" value="KAF2428799.1"/>
    <property type="molecule type" value="Genomic_DNA"/>
</dbReference>
<name>A0A9P4NN14_9PEZI</name>
<evidence type="ECO:0000313" key="1">
    <source>
        <dbReference type="EMBL" id="KAF2428799.1"/>
    </source>
</evidence>
<protein>
    <submittedName>
        <fullName evidence="1">Uncharacterized protein</fullName>
    </submittedName>
</protein>
<gene>
    <name evidence="1" type="ORF">EJ08DRAFT_662386</name>
</gene>
<reference evidence="1" key="1">
    <citation type="journal article" date="2020" name="Stud. Mycol.">
        <title>101 Dothideomycetes genomes: a test case for predicting lifestyles and emergence of pathogens.</title>
        <authorList>
            <person name="Haridas S."/>
            <person name="Albert R."/>
            <person name="Binder M."/>
            <person name="Bloem J."/>
            <person name="Labutti K."/>
            <person name="Salamov A."/>
            <person name="Andreopoulos B."/>
            <person name="Baker S."/>
            <person name="Barry K."/>
            <person name="Bills G."/>
            <person name="Bluhm B."/>
            <person name="Cannon C."/>
            <person name="Castanera R."/>
            <person name="Culley D."/>
            <person name="Daum C."/>
            <person name="Ezra D."/>
            <person name="Gonzalez J."/>
            <person name="Henrissat B."/>
            <person name="Kuo A."/>
            <person name="Liang C."/>
            <person name="Lipzen A."/>
            <person name="Lutzoni F."/>
            <person name="Magnuson J."/>
            <person name="Mondo S."/>
            <person name="Nolan M."/>
            <person name="Ohm R."/>
            <person name="Pangilinan J."/>
            <person name="Park H.-J."/>
            <person name="Ramirez L."/>
            <person name="Alfaro M."/>
            <person name="Sun H."/>
            <person name="Tritt A."/>
            <person name="Yoshinaga Y."/>
            <person name="Zwiers L.-H."/>
            <person name="Turgeon B."/>
            <person name="Goodwin S."/>
            <person name="Spatafora J."/>
            <person name="Crous P."/>
            <person name="Grigoriev I."/>
        </authorList>
    </citation>
    <scope>NUCLEOTIDE SEQUENCE</scope>
    <source>
        <strain evidence="1">CBS 130266</strain>
    </source>
</reference>
<evidence type="ECO:0000313" key="2">
    <source>
        <dbReference type="Proteomes" id="UP000800235"/>
    </source>
</evidence>